<evidence type="ECO:0000313" key="5">
    <source>
        <dbReference type="Proteomes" id="UP000238479"/>
    </source>
</evidence>
<gene>
    <name evidence="4" type="ORF">RchiOBHm_Chr5g0000721</name>
</gene>
<evidence type="ECO:0000256" key="1">
    <source>
        <dbReference type="ARBA" id="ARBA00022729"/>
    </source>
</evidence>
<comment type="caution">
    <text evidence="4">The sequence shown here is derived from an EMBL/GenBank/DDBJ whole genome shotgun (WGS) entry which is preliminary data.</text>
</comment>
<dbReference type="InterPro" id="IPR040361">
    <property type="entry name" value="TPD1"/>
</dbReference>
<organism evidence="4 5">
    <name type="scientific">Rosa chinensis</name>
    <name type="common">China rose</name>
    <dbReference type="NCBI Taxonomy" id="74649"/>
    <lineage>
        <taxon>Eukaryota</taxon>
        <taxon>Viridiplantae</taxon>
        <taxon>Streptophyta</taxon>
        <taxon>Embryophyta</taxon>
        <taxon>Tracheophyta</taxon>
        <taxon>Spermatophyta</taxon>
        <taxon>Magnoliopsida</taxon>
        <taxon>eudicotyledons</taxon>
        <taxon>Gunneridae</taxon>
        <taxon>Pentapetalae</taxon>
        <taxon>rosids</taxon>
        <taxon>fabids</taxon>
        <taxon>Rosales</taxon>
        <taxon>Rosaceae</taxon>
        <taxon>Rosoideae</taxon>
        <taxon>Rosoideae incertae sedis</taxon>
        <taxon>Rosa</taxon>
    </lineage>
</organism>
<keyword evidence="3" id="KW-1133">Transmembrane helix</keyword>
<name>A0A2P6Q245_ROSCH</name>
<dbReference type="STRING" id="74649.A0A2P6Q245"/>
<keyword evidence="1" id="KW-0732">Signal</keyword>
<evidence type="ECO:0000256" key="3">
    <source>
        <dbReference type="SAM" id="Phobius"/>
    </source>
</evidence>
<feature type="region of interest" description="Disordered" evidence="2">
    <location>
        <begin position="79"/>
        <end position="127"/>
    </location>
</feature>
<protein>
    <submittedName>
        <fullName evidence="4">Uncharacterized protein</fullName>
    </submittedName>
</protein>
<dbReference type="PANTHER" id="PTHR33184">
    <property type="entry name" value="PROTEIN TAPETUM DETERMINANT 1-LIKE-RELATED"/>
    <property type="match status" value="1"/>
</dbReference>
<dbReference type="Proteomes" id="UP000238479">
    <property type="component" value="Chromosome 5"/>
</dbReference>
<feature type="transmembrane region" description="Helical" evidence="3">
    <location>
        <begin position="20"/>
        <end position="41"/>
    </location>
</feature>
<dbReference type="Pfam" id="PF24068">
    <property type="entry name" value="TPD1_C"/>
    <property type="match status" value="1"/>
</dbReference>
<evidence type="ECO:0000256" key="2">
    <source>
        <dbReference type="SAM" id="MobiDB-lite"/>
    </source>
</evidence>
<feature type="compositionally biased region" description="Gly residues" evidence="2">
    <location>
        <begin position="109"/>
        <end position="122"/>
    </location>
</feature>
<dbReference type="EMBL" id="PDCK01000043">
    <property type="protein sequence ID" value="PRQ28224.1"/>
    <property type="molecule type" value="Genomic_DNA"/>
</dbReference>
<dbReference type="GO" id="GO:0001709">
    <property type="term" value="P:cell fate determination"/>
    <property type="evidence" value="ECO:0007669"/>
    <property type="project" value="TreeGrafter"/>
</dbReference>
<dbReference type="PANTHER" id="PTHR33184:SF61">
    <property type="entry name" value="TPD1 PROTEIN HOMOLOG 1"/>
    <property type="match status" value="1"/>
</dbReference>
<keyword evidence="3" id="KW-0812">Transmembrane</keyword>
<dbReference type="Gramene" id="PRQ28224">
    <property type="protein sequence ID" value="PRQ28224"/>
    <property type="gene ID" value="RchiOBHm_Chr5g0000721"/>
</dbReference>
<keyword evidence="5" id="KW-1185">Reference proteome</keyword>
<keyword evidence="3" id="KW-0472">Membrane</keyword>
<dbReference type="OMA" id="VEDLFHM"/>
<sequence length="230" mass="24075">MASGIITSSGGVLKSVNGRWRSVCIASLALCFVFMLPLLFVEDLFHMGGTQGTAAAGEIDDIKRLVVFTKKNTNTAALFGPRPGRKLLQSSDGDGDGDGSDENGEGEGSDGNGNGNGDGSDGGDMNPVGKACSKDDITIFQGETAPLPSGIPAYTVQILNTCVSGCSISDIHINCGWFSSARLVNPKVFRRMDYNDCLVNDGQPLGPGQTLSFQYANSFRYPLSVSSVAC</sequence>
<dbReference type="AlphaFoldDB" id="A0A2P6Q245"/>
<evidence type="ECO:0000313" key="4">
    <source>
        <dbReference type="EMBL" id="PRQ28224.1"/>
    </source>
</evidence>
<proteinExistence type="predicted"/>
<reference evidence="4 5" key="1">
    <citation type="journal article" date="2018" name="Nat. Genet.">
        <title>The Rosa genome provides new insights in the design of modern roses.</title>
        <authorList>
            <person name="Bendahmane M."/>
        </authorList>
    </citation>
    <scope>NUCLEOTIDE SEQUENCE [LARGE SCALE GENOMIC DNA]</scope>
    <source>
        <strain evidence="5">cv. Old Blush</strain>
    </source>
</reference>
<accession>A0A2P6Q245</accession>
<feature type="compositionally biased region" description="Acidic residues" evidence="2">
    <location>
        <begin position="93"/>
        <end position="108"/>
    </location>
</feature>